<sequence length="54" mass="5955">MPPPLQRCNPLQSRCSHPARCEATRPCVGSRRRITVDTGRINSPLTELPAAPVF</sequence>
<proteinExistence type="predicted"/>
<dbReference type="Proteomes" id="UP000054538">
    <property type="component" value="Unassembled WGS sequence"/>
</dbReference>
<dbReference type="HOGENOM" id="CLU_3050961_0_0_1"/>
<dbReference type="EMBL" id="KN826003">
    <property type="protein sequence ID" value="KIK80504.1"/>
    <property type="molecule type" value="Genomic_DNA"/>
</dbReference>
<reference evidence="2" key="2">
    <citation type="submission" date="2015-01" db="EMBL/GenBank/DDBJ databases">
        <title>Evolutionary Origins and Diversification of the Mycorrhizal Mutualists.</title>
        <authorList>
            <consortium name="DOE Joint Genome Institute"/>
            <consortium name="Mycorrhizal Genomics Consortium"/>
            <person name="Kohler A."/>
            <person name="Kuo A."/>
            <person name="Nagy L.G."/>
            <person name="Floudas D."/>
            <person name="Copeland A."/>
            <person name="Barry K.W."/>
            <person name="Cichocki N."/>
            <person name="Veneault-Fourrey C."/>
            <person name="LaButti K."/>
            <person name="Lindquist E.A."/>
            <person name="Lipzen A."/>
            <person name="Lundell T."/>
            <person name="Morin E."/>
            <person name="Murat C."/>
            <person name="Riley R."/>
            <person name="Ohm R."/>
            <person name="Sun H."/>
            <person name="Tunlid A."/>
            <person name="Henrissat B."/>
            <person name="Grigoriev I.V."/>
            <person name="Hibbett D.S."/>
            <person name="Martin F."/>
        </authorList>
    </citation>
    <scope>NUCLEOTIDE SEQUENCE [LARGE SCALE GENOMIC DNA]</scope>
    <source>
        <strain evidence="2">Ve08.2h10</strain>
    </source>
</reference>
<protein>
    <submittedName>
        <fullName evidence="1">Uncharacterized protein</fullName>
    </submittedName>
</protein>
<gene>
    <name evidence="1" type="ORF">PAXRUDRAFT_233282</name>
</gene>
<accession>A0A0D0DGT0</accession>
<dbReference type="AlphaFoldDB" id="A0A0D0DGT0"/>
<evidence type="ECO:0000313" key="2">
    <source>
        <dbReference type="Proteomes" id="UP000054538"/>
    </source>
</evidence>
<keyword evidence="2" id="KW-1185">Reference proteome</keyword>
<organism evidence="1 2">
    <name type="scientific">Paxillus rubicundulus Ve08.2h10</name>
    <dbReference type="NCBI Taxonomy" id="930991"/>
    <lineage>
        <taxon>Eukaryota</taxon>
        <taxon>Fungi</taxon>
        <taxon>Dikarya</taxon>
        <taxon>Basidiomycota</taxon>
        <taxon>Agaricomycotina</taxon>
        <taxon>Agaricomycetes</taxon>
        <taxon>Agaricomycetidae</taxon>
        <taxon>Boletales</taxon>
        <taxon>Paxilineae</taxon>
        <taxon>Paxillaceae</taxon>
        <taxon>Paxillus</taxon>
    </lineage>
</organism>
<name>A0A0D0DGT0_9AGAM</name>
<evidence type="ECO:0000313" key="1">
    <source>
        <dbReference type="EMBL" id="KIK80504.1"/>
    </source>
</evidence>
<reference evidence="1 2" key="1">
    <citation type="submission" date="2014-04" db="EMBL/GenBank/DDBJ databases">
        <authorList>
            <consortium name="DOE Joint Genome Institute"/>
            <person name="Kuo A."/>
            <person name="Kohler A."/>
            <person name="Jargeat P."/>
            <person name="Nagy L.G."/>
            <person name="Floudas D."/>
            <person name="Copeland A."/>
            <person name="Barry K.W."/>
            <person name="Cichocki N."/>
            <person name="Veneault-Fourrey C."/>
            <person name="LaButti K."/>
            <person name="Lindquist E.A."/>
            <person name="Lipzen A."/>
            <person name="Lundell T."/>
            <person name="Morin E."/>
            <person name="Murat C."/>
            <person name="Sun H."/>
            <person name="Tunlid A."/>
            <person name="Henrissat B."/>
            <person name="Grigoriev I.V."/>
            <person name="Hibbett D.S."/>
            <person name="Martin F."/>
            <person name="Nordberg H.P."/>
            <person name="Cantor M.N."/>
            <person name="Hua S.X."/>
        </authorList>
    </citation>
    <scope>NUCLEOTIDE SEQUENCE [LARGE SCALE GENOMIC DNA]</scope>
    <source>
        <strain evidence="1 2">Ve08.2h10</strain>
    </source>
</reference>
<dbReference type="InParanoid" id="A0A0D0DGT0"/>